<keyword evidence="3" id="KW-1185">Reference proteome</keyword>
<accession>A0A179EZ23</accession>
<evidence type="ECO:0000313" key="2">
    <source>
        <dbReference type="EMBL" id="OAQ58149.1"/>
    </source>
</evidence>
<comment type="caution">
    <text evidence="2">The sequence shown here is derived from an EMBL/GenBank/DDBJ whole genome shotgun (WGS) entry which is preliminary data.</text>
</comment>
<reference evidence="2 3" key="1">
    <citation type="journal article" date="2016" name="PLoS Pathog.">
        <title>Biosynthesis of antibiotic leucinostatins in bio-control fungus Purpureocillium lilacinum and their inhibition on phytophthora revealed by genome mining.</title>
        <authorList>
            <person name="Wang G."/>
            <person name="Liu Z."/>
            <person name="Lin R."/>
            <person name="Li E."/>
            <person name="Mao Z."/>
            <person name="Ling J."/>
            <person name="Yang Y."/>
            <person name="Yin W.B."/>
            <person name="Xie B."/>
        </authorList>
    </citation>
    <scope>NUCLEOTIDE SEQUENCE [LARGE SCALE GENOMIC DNA]</scope>
    <source>
        <strain evidence="2">170</strain>
    </source>
</reference>
<sequence length="112" mass="12584">MILRDDSVACGPTYDRRPTVLTASPFYLNPFFSAPSLYLLGRLAPSNGYGQMGSSSMAAEESGLVDRLQNSERTGQSTKNRSKGLRKVLSRESRDKNRRDEMIRRQIVGLWV</sequence>
<dbReference type="RefSeq" id="XP_018136355.1">
    <property type="nucleotide sequence ID" value="XM_018294777.1"/>
</dbReference>
<proteinExistence type="predicted"/>
<dbReference type="GeneID" id="28858771"/>
<feature type="region of interest" description="Disordered" evidence="1">
    <location>
        <begin position="50"/>
        <end position="99"/>
    </location>
</feature>
<dbReference type="EMBL" id="LSBJ02000003">
    <property type="protein sequence ID" value="OAQ58149.1"/>
    <property type="molecule type" value="Genomic_DNA"/>
</dbReference>
<protein>
    <submittedName>
        <fullName evidence="2">Uncharacterized protein</fullName>
    </submittedName>
</protein>
<name>A0A179EZ23_METCM</name>
<gene>
    <name evidence="2" type="ORF">VFPPC_17027</name>
</gene>
<dbReference type="AlphaFoldDB" id="A0A179EZ23"/>
<evidence type="ECO:0000313" key="3">
    <source>
        <dbReference type="Proteomes" id="UP000078397"/>
    </source>
</evidence>
<feature type="compositionally biased region" description="Basic and acidic residues" evidence="1">
    <location>
        <begin position="89"/>
        <end position="99"/>
    </location>
</feature>
<dbReference type="Proteomes" id="UP000078397">
    <property type="component" value="Unassembled WGS sequence"/>
</dbReference>
<organism evidence="2 3">
    <name type="scientific">Pochonia chlamydosporia 170</name>
    <dbReference type="NCBI Taxonomy" id="1380566"/>
    <lineage>
        <taxon>Eukaryota</taxon>
        <taxon>Fungi</taxon>
        <taxon>Dikarya</taxon>
        <taxon>Ascomycota</taxon>
        <taxon>Pezizomycotina</taxon>
        <taxon>Sordariomycetes</taxon>
        <taxon>Hypocreomycetidae</taxon>
        <taxon>Hypocreales</taxon>
        <taxon>Clavicipitaceae</taxon>
        <taxon>Pochonia</taxon>
    </lineage>
</organism>
<evidence type="ECO:0000256" key="1">
    <source>
        <dbReference type="SAM" id="MobiDB-lite"/>
    </source>
</evidence>
<dbReference type="KEGG" id="pchm:VFPPC_17027"/>